<dbReference type="InterPro" id="IPR045004">
    <property type="entry name" value="ECH_dom"/>
</dbReference>
<dbReference type="PANTHER" id="PTHR43176">
    <property type="entry name" value="3-HYDROXYISOBUTYRYL-COA HYDROLASE-RELATED"/>
    <property type="match status" value="1"/>
</dbReference>
<name>A0ABP8JJ70_9MICO</name>
<dbReference type="InterPro" id="IPR029045">
    <property type="entry name" value="ClpP/crotonase-like_dom_sf"/>
</dbReference>
<dbReference type="Gene3D" id="3.90.226.10">
    <property type="entry name" value="2-enoyl-CoA Hydratase, Chain A, domain 1"/>
    <property type="match status" value="1"/>
</dbReference>
<dbReference type="InterPro" id="IPR032259">
    <property type="entry name" value="HIBYL-CoA-H"/>
</dbReference>
<dbReference type="CDD" id="cd06558">
    <property type="entry name" value="crotonase-like"/>
    <property type="match status" value="1"/>
</dbReference>
<feature type="domain" description="Enoyl-CoA hydratase/isomerase" evidence="4">
    <location>
        <begin position="20"/>
        <end position="340"/>
    </location>
</feature>
<dbReference type="Pfam" id="PF16113">
    <property type="entry name" value="ECH_2"/>
    <property type="match status" value="1"/>
</dbReference>
<dbReference type="EMBL" id="BAABGL010000013">
    <property type="protein sequence ID" value="GAA4391623.1"/>
    <property type="molecule type" value="Genomic_DNA"/>
</dbReference>
<protein>
    <recommendedName>
        <fullName evidence="2">3-hydroxyisobutyryl-CoA hydrolase</fullName>
        <ecNumber evidence="2">3.1.2.4</ecNumber>
    </recommendedName>
</protein>
<evidence type="ECO:0000313" key="5">
    <source>
        <dbReference type="EMBL" id="GAA4391623.1"/>
    </source>
</evidence>
<accession>A0ABP8JJ70</accession>
<gene>
    <name evidence="5" type="ORF">GCM10023167_19080</name>
</gene>
<comment type="catalytic activity">
    <reaction evidence="1">
        <text>3-hydroxy-2-methylpropanoyl-CoA + H2O = 3-hydroxy-2-methylpropanoate + CoA + H(+)</text>
        <dbReference type="Rhea" id="RHEA:20888"/>
        <dbReference type="ChEBI" id="CHEBI:11805"/>
        <dbReference type="ChEBI" id="CHEBI:15377"/>
        <dbReference type="ChEBI" id="CHEBI:15378"/>
        <dbReference type="ChEBI" id="CHEBI:57287"/>
        <dbReference type="ChEBI" id="CHEBI:57340"/>
        <dbReference type="EC" id="3.1.2.4"/>
    </reaction>
</comment>
<organism evidence="5 6">
    <name type="scientific">Brevibacterium pityocampae</name>
    <dbReference type="NCBI Taxonomy" id="506594"/>
    <lineage>
        <taxon>Bacteria</taxon>
        <taxon>Bacillati</taxon>
        <taxon>Actinomycetota</taxon>
        <taxon>Actinomycetes</taxon>
        <taxon>Micrococcales</taxon>
        <taxon>Brevibacteriaceae</taxon>
        <taxon>Brevibacterium</taxon>
    </lineage>
</organism>
<keyword evidence="3" id="KW-0378">Hydrolase</keyword>
<comment type="caution">
    <text evidence="5">The sequence shown here is derived from an EMBL/GenBank/DDBJ whole genome shotgun (WGS) entry which is preliminary data.</text>
</comment>
<proteinExistence type="predicted"/>
<evidence type="ECO:0000313" key="6">
    <source>
        <dbReference type="Proteomes" id="UP001500642"/>
    </source>
</evidence>
<dbReference type="Proteomes" id="UP001500642">
    <property type="component" value="Unassembled WGS sequence"/>
</dbReference>
<evidence type="ECO:0000256" key="2">
    <source>
        <dbReference type="ARBA" id="ARBA00011915"/>
    </source>
</evidence>
<evidence type="ECO:0000256" key="1">
    <source>
        <dbReference type="ARBA" id="ARBA00001709"/>
    </source>
</evidence>
<dbReference type="RefSeq" id="WP_295690784.1">
    <property type="nucleotide sequence ID" value="NZ_BAABGL010000013.1"/>
</dbReference>
<sequence length="351" mass="37923">MTTSPDDEATVIIRTVGALGRIELNKPKAINALSTDMVQTIDRALRQWATDTQVAAVLITGRGERGLCAGGDIKAIHRDLTEGANAGNMTFWADEYAMNHLIAEYPKPFVAILDGITMGGGVGVSVHGSHRLVTETTKVGMPETGIGLFPDVGGTYLLAQLPSEVGMYMGLTGQPVGPGAAIAYGLADTYIDRDRIPELVEALEAEAFAVDTVIARFAGEAPENELSVAEGWIAACFSADSVVEIIDRLRQHPNEDAQKTAELLGTKSPRSLAVTFEMIRTAKDMKLEEVLERDLRAASEIGRRPDLTEGIRAQVIDKDRNPQWDPPTLAGITEDEIRAILDTEQERTVFP</sequence>
<evidence type="ECO:0000256" key="3">
    <source>
        <dbReference type="ARBA" id="ARBA00022801"/>
    </source>
</evidence>
<reference evidence="6" key="1">
    <citation type="journal article" date="2019" name="Int. J. Syst. Evol. Microbiol.">
        <title>The Global Catalogue of Microorganisms (GCM) 10K type strain sequencing project: providing services to taxonomists for standard genome sequencing and annotation.</title>
        <authorList>
            <consortium name="The Broad Institute Genomics Platform"/>
            <consortium name="The Broad Institute Genome Sequencing Center for Infectious Disease"/>
            <person name="Wu L."/>
            <person name="Ma J."/>
        </authorList>
    </citation>
    <scope>NUCLEOTIDE SEQUENCE [LARGE SCALE GENOMIC DNA]</scope>
    <source>
        <strain evidence="6">JCM 17808</strain>
    </source>
</reference>
<dbReference type="NCBIfam" id="NF004127">
    <property type="entry name" value="PRK05617.1"/>
    <property type="match status" value="1"/>
</dbReference>
<dbReference type="EC" id="3.1.2.4" evidence="2"/>
<evidence type="ECO:0000259" key="4">
    <source>
        <dbReference type="Pfam" id="PF16113"/>
    </source>
</evidence>
<keyword evidence="6" id="KW-1185">Reference proteome</keyword>
<dbReference type="PANTHER" id="PTHR43176:SF3">
    <property type="entry name" value="3-HYDROXYISOBUTYRYL-COA HYDROLASE, MITOCHONDRIAL"/>
    <property type="match status" value="1"/>
</dbReference>
<dbReference type="SUPFAM" id="SSF52096">
    <property type="entry name" value="ClpP/crotonase"/>
    <property type="match status" value="1"/>
</dbReference>